<comment type="caution">
    <text evidence="1">The sequence shown here is derived from an EMBL/GenBank/DDBJ whole genome shotgun (WGS) entry which is preliminary data.</text>
</comment>
<evidence type="ECO:0000313" key="2">
    <source>
        <dbReference type="Proteomes" id="UP000249396"/>
    </source>
</evidence>
<accession>A0A2W4R0S0</accession>
<dbReference type="Proteomes" id="UP000249396">
    <property type="component" value="Unassembled WGS sequence"/>
</dbReference>
<proteinExistence type="predicted"/>
<dbReference type="AlphaFoldDB" id="A0A2W4R0S0"/>
<evidence type="ECO:0000313" key="1">
    <source>
        <dbReference type="EMBL" id="PZN75839.1"/>
    </source>
</evidence>
<gene>
    <name evidence="1" type="ORF">DM484_17830</name>
</gene>
<dbReference type="EMBL" id="QJPH01000374">
    <property type="protein sequence ID" value="PZN75839.1"/>
    <property type="molecule type" value="Genomic_DNA"/>
</dbReference>
<sequence>MEIDYLQVLRTDASGIPMEWTGYQVAARLCYRGQVAFDCGSSLFSLHGGFNAKTGQHSLLEINSTPSHSKNIPLLVGTGDA</sequence>
<name>A0A2W4R0S0_9GAMM</name>
<reference evidence="1 2" key="1">
    <citation type="journal article" date="2018" name="Aquat. Microb. Ecol.">
        <title>Gammaproteobacterial methanotrophs dominate.</title>
        <authorList>
            <person name="Rissanen A.J."/>
            <person name="Saarenheimo J."/>
            <person name="Tiirola M."/>
            <person name="Peura S."/>
            <person name="Aalto S.L."/>
            <person name="Karvinen A."/>
            <person name="Nykanen H."/>
        </authorList>
    </citation>
    <scope>NUCLEOTIDE SEQUENCE [LARGE SCALE GENOMIC DNA]</scope>
    <source>
        <strain evidence="1">AMbin10</strain>
    </source>
</reference>
<protein>
    <submittedName>
        <fullName evidence="1">Uncharacterized protein</fullName>
    </submittedName>
</protein>
<organism evidence="1 2">
    <name type="scientific">Candidatus Methylumidiphilus alinenensis</name>
    <dbReference type="NCBI Taxonomy" id="2202197"/>
    <lineage>
        <taxon>Bacteria</taxon>
        <taxon>Pseudomonadati</taxon>
        <taxon>Pseudomonadota</taxon>
        <taxon>Gammaproteobacteria</taxon>
        <taxon>Methylococcales</taxon>
        <taxon>Candidatus Methylumidiphilus</taxon>
    </lineage>
</organism>